<protein>
    <submittedName>
        <fullName evidence="1">Uncharacterized protein</fullName>
    </submittedName>
</protein>
<evidence type="ECO:0000313" key="2">
    <source>
        <dbReference type="Proteomes" id="UP000836841"/>
    </source>
</evidence>
<keyword evidence="2" id="KW-1185">Reference proteome</keyword>
<name>A0AAU9SAH3_THLAR</name>
<reference evidence="1 2" key="1">
    <citation type="submission" date="2022-03" db="EMBL/GenBank/DDBJ databases">
        <authorList>
            <person name="Nunn A."/>
            <person name="Chopra R."/>
            <person name="Nunn A."/>
            <person name="Contreras Garrido A."/>
        </authorList>
    </citation>
    <scope>NUCLEOTIDE SEQUENCE [LARGE SCALE GENOMIC DNA]</scope>
</reference>
<organism evidence="1 2">
    <name type="scientific">Thlaspi arvense</name>
    <name type="common">Field penny-cress</name>
    <dbReference type="NCBI Taxonomy" id="13288"/>
    <lineage>
        <taxon>Eukaryota</taxon>
        <taxon>Viridiplantae</taxon>
        <taxon>Streptophyta</taxon>
        <taxon>Embryophyta</taxon>
        <taxon>Tracheophyta</taxon>
        <taxon>Spermatophyta</taxon>
        <taxon>Magnoliopsida</taxon>
        <taxon>eudicotyledons</taxon>
        <taxon>Gunneridae</taxon>
        <taxon>Pentapetalae</taxon>
        <taxon>rosids</taxon>
        <taxon>malvids</taxon>
        <taxon>Brassicales</taxon>
        <taxon>Brassicaceae</taxon>
        <taxon>Thlaspideae</taxon>
        <taxon>Thlaspi</taxon>
    </lineage>
</organism>
<dbReference type="Proteomes" id="UP000836841">
    <property type="component" value="Chromosome 4"/>
</dbReference>
<evidence type="ECO:0000313" key="1">
    <source>
        <dbReference type="EMBL" id="CAH2060721.1"/>
    </source>
</evidence>
<sequence length="139" mass="16787">SFDAYENKIARPIRRQNTREGYDYIQKFFKNDHVHFWQFNRMYPENTNRVGELTTYLWKMVATFFMTVGQNSRYCHTIDTFKRSKFTATTDFHKVFKALSTLAPSLMAKPDYLVSAKISKSTRFYHYFKIIYYEPQKPK</sequence>
<dbReference type="AlphaFoldDB" id="A0AAU9SAH3"/>
<feature type="non-terminal residue" evidence="1">
    <location>
        <position position="139"/>
    </location>
</feature>
<accession>A0AAU9SAH3</accession>
<feature type="non-terminal residue" evidence="1">
    <location>
        <position position="1"/>
    </location>
</feature>
<gene>
    <name evidence="1" type="ORF">TAV2_LOCUS13158</name>
</gene>
<dbReference type="EMBL" id="OU466860">
    <property type="protein sequence ID" value="CAH2060721.1"/>
    <property type="molecule type" value="Genomic_DNA"/>
</dbReference>
<proteinExistence type="predicted"/>